<name>A0ACB8Q9H4_9AGAM</name>
<evidence type="ECO:0000313" key="1">
    <source>
        <dbReference type="EMBL" id="KAI0028233.1"/>
    </source>
</evidence>
<dbReference type="EMBL" id="MU273775">
    <property type="protein sequence ID" value="KAI0028233.1"/>
    <property type="molecule type" value="Genomic_DNA"/>
</dbReference>
<comment type="caution">
    <text evidence="1">The sequence shown here is derived from an EMBL/GenBank/DDBJ whole genome shotgun (WGS) entry which is preliminary data.</text>
</comment>
<feature type="non-terminal residue" evidence="1">
    <location>
        <position position="737"/>
    </location>
</feature>
<evidence type="ECO:0000313" key="2">
    <source>
        <dbReference type="Proteomes" id="UP000814128"/>
    </source>
</evidence>
<reference evidence="1" key="1">
    <citation type="submission" date="2021-02" db="EMBL/GenBank/DDBJ databases">
        <authorList>
            <consortium name="DOE Joint Genome Institute"/>
            <person name="Ahrendt S."/>
            <person name="Looney B.P."/>
            <person name="Miyauchi S."/>
            <person name="Morin E."/>
            <person name="Drula E."/>
            <person name="Courty P.E."/>
            <person name="Chicoki N."/>
            <person name="Fauchery L."/>
            <person name="Kohler A."/>
            <person name="Kuo A."/>
            <person name="Labutti K."/>
            <person name="Pangilinan J."/>
            <person name="Lipzen A."/>
            <person name="Riley R."/>
            <person name="Andreopoulos W."/>
            <person name="He G."/>
            <person name="Johnson J."/>
            <person name="Barry K.W."/>
            <person name="Grigoriev I.V."/>
            <person name="Nagy L."/>
            <person name="Hibbett D."/>
            <person name="Henrissat B."/>
            <person name="Matheny P.B."/>
            <person name="Labbe J."/>
            <person name="Martin F."/>
        </authorList>
    </citation>
    <scope>NUCLEOTIDE SEQUENCE</scope>
    <source>
        <strain evidence="1">EC-137</strain>
    </source>
</reference>
<proteinExistence type="predicted"/>
<gene>
    <name evidence="1" type="ORF">K488DRAFT_73927</name>
</gene>
<dbReference type="Proteomes" id="UP000814128">
    <property type="component" value="Unassembled WGS sequence"/>
</dbReference>
<organism evidence="1 2">
    <name type="scientific">Vararia minispora EC-137</name>
    <dbReference type="NCBI Taxonomy" id="1314806"/>
    <lineage>
        <taxon>Eukaryota</taxon>
        <taxon>Fungi</taxon>
        <taxon>Dikarya</taxon>
        <taxon>Basidiomycota</taxon>
        <taxon>Agaricomycotina</taxon>
        <taxon>Agaricomycetes</taxon>
        <taxon>Russulales</taxon>
        <taxon>Lachnocladiaceae</taxon>
        <taxon>Vararia</taxon>
    </lineage>
</organism>
<keyword evidence="2" id="KW-1185">Reference proteome</keyword>
<reference evidence="1" key="2">
    <citation type="journal article" date="2022" name="New Phytol.">
        <title>Evolutionary transition to the ectomycorrhizal habit in the genomes of a hyperdiverse lineage of mushroom-forming fungi.</title>
        <authorList>
            <person name="Looney B."/>
            <person name="Miyauchi S."/>
            <person name="Morin E."/>
            <person name="Drula E."/>
            <person name="Courty P.E."/>
            <person name="Kohler A."/>
            <person name="Kuo A."/>
            <person name="LaButti K."/>
            <person name="Pangilinan J."/>
            <person name="Lipzen A."/>
            <person name="Riley R."/>
            <person name="Andreopoulos W."/>
            <person name="He G."/>
            <person name="Johnson J."/>
            <person name="Nolan M."/>
            <person name="Tritt A."/>
            <person name="Barry K.W."/>
            <person name="Grigoriev I.V."/>
            <person name="Nagy L.G."/>
            <person name="Hibbett D."/>
            <person name="Henrissat B."/>
            <person name="Matheny P.B."/>
            <person name="Labbe J."/>
            <person name="Martin F.M."/>
        </authorList>
    </citation>
    <scope>NUCLEOTIDE SEQUENCE</scope>
    <source>
        <strain evidence="1">EC-137</strain>
    </source>
</reference>
<accession>A0ACB8Q9H4</accession>
<sequence>MPPRSKKSADTSASSTRTTCSAAANQRMVAETATQSDSPPEGEHSQWKEEPSVAMSTAIQEDMDEISTQENGQQPNIESTKDEREIVEALEELERRSYSFASSTYNSRVPRGQDLEQISKENDARSIRTTSTTPMGSIHSEQAHSKAVLGRVARQNARLELQRQIIQKQCMIGLIALLEKAEQGSEGPPSLLDWIAANMPEHPNESTSENFLPPCRANQEANFPNTHIIDESTDRPIGMEKFVSTRAPIRKDGTIDPDIAELLIQGRLLGESDEAFETRRIMQADYEETLGNVPEAARIRREVRGKESYQDEGPSQLRWTHFNPTDRSTPAEARKRWSERAVDSLSQLPEIPTNQEMYAEQGDALGLQRRKVNGDSERLFEGANNQIGNNNNERYLTNESEATNARTTHGGRVRGPRIRFAEFSTPRKVATTAADRGYNIPPHLECTDTPRGRFTSRSHTEPQLGEAGKANLRPTIGLHSRETNRPTGNQKEGASHVPRISQTGNRNRDAKGGNWIPSKEWKANVTCHACKGKGHYALDAECPMYGKPRPQGQRQLYAGAVMEDGEQRVCKEPSDDSAETGITTQSTGVENIEEFDDDAHMELSDSTSGCPESDSGSHYHEGWQWDSDEEPSDEPDDMVVYPHVMAMRVDIPEQTEVGALDATTTGLYEPGEAGLQEPKEVVLDESIDERDYFDFMPELTKDEVVRFACRIERLENEVGAQLEPQKYVKQMQRLLKR</sequence>
<protein>
    <submittedName>
        <fullName evidence="1">Uncharacterized protein</fullName>
    </submittedName>
</protein>